<accession>A0A238UAU9</accession>
<dbReference type="RefSeq" id="WP_095072779.1">
    <property type="nucleotide sequence ID" value="NZ_LT899436.1"/>
</dbReference>
<proteinExistence type="predicted"/>
<name>A0A238UAU9_9FLAO</name>
<protein>
    <submittedName>
        <fullName evidence="1">Uncharacterized protein</fullName>
    </submittedName>
</protein>
<evidence type="ECO:0000313" key="2">
    <source>
        <dbReference type="Proteomes" id="UP000215214"/>
    </source>
</evidence>
<reference evidence="1 2" key="1">
    <citation type="submission" date="2017-07" db="EMBL/GenBank/DDBJ databases">
        <authorList>
            <person name="Sun Z.S."/>
            <person name="Albrecht U."/>
            <person name="Echele G."/>
            <person name="Lee C.C."/>
        </authorList>
    </citation>
    <scope>NUCLEOTIDE SEQUENCE [LARGE SCALE GENOMIC DNA]</scope>
    <source>
        <strain evidence="2">type strain: KCTC 22618</strain>
    </source>
</reference>
<dbReference type="Proteomes" id="UP000215214">
    <property type="component" value="Chromosome TJEJU"/>
</dbReference>
<gene>
    <name evidence="1" type="ORF">TJEJU_2646</name>
</gene>
<dbReference type="KEGG" id="tje:TJEJU_2646"/>
<sequence length="78" mass="7738">MKITVSVDTVIEVDFTTAGGEEITVSVDLTSALGAGEDLIFTITGAGGFTSSNTVNGPSAGSTVSSSFTGLGSDNYIV</sequence>
<dbReference type="AlphaFoldDB" id="A0A238UAU9"/>
<dbReference type="EMBL" id="LT899436">
    <property type="protein sequence ID" value="SNR16327.1"/>
    <property type="molecule type" value="Genomic_DNA"/>
</dbReference>
<organism evidence="1 2">
    <name type="scientific">Tenacibaculum jejuense</name>
    <dbReference type="NCBI Taxonomy" id="584609"/>
    <lineage>
        <taxon>Bacteria</taxon>
        <taxon>Pseudomonadati</taxon>
        <taxon>Bacteroidota</taxon>
        <taxon>Flavobacteriia</taxon>
        <taxon>Flavobacteriales</taxon>
        <taxon>Flavobacteriaceae</taxon>
        <taxon>Tenacibaculum</taxon>
    </lineage>
</organism>
<keyword evidence="2" id="KW-1185">Reference proteome</keyword>
<evidence type="ECO:0000313" key="1">
    <source>
        <dbReference type="EMBL" id="SNR16327.1"/>
    </source>
</evidence>